<protein>
    <submittedName>
        <fullName evidence="1">Uncharacterized protein</fullName>
    </submittedName>
</protein>
<dbReference type="RefSeq" id="WP_195170615.1">
    <property type="nucleotide sequence ID" value="NZ_CP062983.1"/>
</dbReference>
<gene>
    <name evidence="1" type="ORF">G4Y79_23135</name>
</gene>
<organism evidence="1 2">
    <name type="scientific">Phototrophicus methaneseepsis</name>
    <dbReference type="NCBI Taxonomy" id="2710758"/>
    <lineage>
        <taxon>Bacteria</taxon>
        <taxon>Bacillati</taxon>
        <taxon>Chloroflexota</taxon>
        <taxon>Candidatus Thermofontia</taxon>
        <taxon>Phototrophicales</taxon>
        <taxon>Phototrophicaceae</taxon>
        <taxon>Phototrophicus</taxon>
    </lineage>
</organism>
<dbReference type="EMBL" id="CP062983">
    <property type="protein sequence ID" value="QPC82546.1"/>
    <property type="molecule type" value="Genomic_DNA"/>
</dbReference>
<accession>A0A7S8IEF4</accession>
<evidence type="ECO:0000313" key="2">
    <source>
        <dbReference type="Proteomes" id="UP000594468"/>
    </source>
</evidence>
<dbReference type="Proteomes" id="UP000594468">
    <property type="component" value="Chromosome"/>
</dbReference>
<reference evidence="1 2" key="1">
    <citation type="submission" date="2020-02" db="EMBL/GenBank/DDBJ databases">
        <authorList>
            <person name="Zheng R.K."/>
            <person name="Sun C.M."/>
        </authorList>
    </citation>
    <scope>NUCLEOTIDE SEQUENCE [LARGE SCALE GENOMIC DNA]</scope>
    <source>
        <strain evidence="2">rifampicinis</strain>
    </source>
</reference>
<sequence>MPLNFAPGDPTLSQADMLAFGHNARGRTELGALETHLMQQYAPAFSAYTRRARQGKQKPGTWWLWTETRPKLAFLTIRDSSVGATRLRYVQSVLMTLARDYPMYQVQSLAIAPLGNSYERDEINKLASQWLAGLTLPITLYTAYIPGVEVDDGDVGSS</sequence>
<keyword evidence="2" id="KW-1185">Reference proteome</keyword>
<dbReference type="KEGG" id="pmet:G4Y79_23135"/>
<dbReference type="AlphaFoldDB" id="A0A7S8IEF4"/>
<proteinExistence type="predicted"/>
<evidence type="ECO:0000313" key="1">
    <source>
        <dbReference type="EMBL" id="QPC82546.1"/>
    </source>
</evidence>
<name>A0A7S8IEF4_9CHLR</name>